<feature type="transmembrane region" description="Helical" evidence="2">
    <location>
        <begin position="50"/>
        <end position="69"/>
    </location>
</feature>
<name>A0ABQ8UT78_9EUKA</name>
<evidence type="ECO:0000313" key="4">
    <source>
        <dbReference type="Proteomes" id="UP001141327"/>
    </source>
</evidence>
<dbReference type="Gene3D" id="3.90.70.10">
    <property type="entry name" value="Cysteine proteinases"/>
    <property type="match status" value="1"/>
</dbReference>
<comment type="caution">
    <text evidence="3">The sequence shown here is derived from an EMBL/GenBank/DDBJ whole genome shotgun (WGS) entry which is preliminary data.</text>
</comment>
<dbReference type="InterPro" id="IPR038765">
    <property type="entry name" value="Papain-like_cys_pep_sf"/>
</dbReference>
<feature type="region of interest" description="Disordered" evidence="1">
    <location>
        <begin position="314"/>
        <end position="350"/>
    </location>
</feature>
<keyword evidence="2" id="KW-1133">Transmembrane helix</keyword>
<keyword evidence="2" id="KW-0472">Membrane</keyword>
<keyword evidence="4" id="KW-1185">Reference proteome</keyword>
<dbReference type="SUPFAM" id="SSF54001">
    <property type="entry name" value="Cysteine proteinases"/>
    <property type="match status" value="1"/>
</dbReference>
<proteinExistence type="predicted"/>
<accession>A0ABQ8UT78</accession>
<keyword evidence="2" id="KW-0812">Transmembrane</keyword>
<evidence type="ECO:0000313" key="3">
    <source>
        <dbReference type="EMBL" id="KAJ4460564.1"/>
    </source>
</evidence>
<dbReference type="EMBL" id="JAPMOS010000012">
    <property type="protein sequence ID" value="KAJ4460564.1"/>
    <property type="molecule type" value="Genomic_DNA"/>
</dbReference>
<organism evidence="3 4">
    <name type="scientific">Paratrimastix pyriformis</name>
    <dbReference type="NCBI Taxonomy" id="342808"/>
    <lineage>
        <taxon>Eukaryota</taxon>
        <taxon>Metamonada</taxon>
        <taxon>Preaxostyla</taxon>
        <taxon>Paratrimastigidae</taxon>
        <taxon>Paratrimastix</taxon>
    </lineage>
</organism>
<dbReference type="CDD" id="cd02619">
    <property type="entry name" value="Peptidase_C1"/>
    <property type="match status" value="1"/>
</dbReference>
<feature type="compositionally biased region" description="Pro residues" evidence="1">
    <location>
        <begin position="314"/>
        <end position="349"/>
    </location>
</feature>
<evidence type="ECO:0000256" key="2">
    <source>
        <dbReference type="SAM" id="Phobius"/>
    </source>
</evidence>
<sequence>MATPQAALPYSTIPTVEPSPSINQSVGESTPLISKKPAKSTPASSVNLTFVYLLLGLLVAIGSAAVVLIELDRDGNRVTAENFNMLTSLTEYKFALRSIPPRLFQVDRGTCWDFATIGVLEADYRSHGIEKGFLQPNEYVQFSEQAYGISVMRECERTGQANCREWGDNVSNNSTEGGELGWLYYMPNLFNQVLPVSVCPYPPTSGHEEEHCPGMDEALATNPVKFNLTGMTTVYEPEATKRLLRAANRALGWSSLTHMASFHLPCEGPGRSGTSAPPSAASAGEFYTHGEYILEGGHGMLLVEVRHYNPGLPGLPPRPPFPGLPRPPSPASFPGLPPRPPSPASPASPPRVLLKQHLTATSCRRPARTCLGGRWSPAGYNDQYRTKLGQVGGHTIAYFMGELSDWDERTICPNAHNPRSWLSCVNVDMGPTHAIGTRHRLAAATARRAHSSGSASNDDIDLTMCLNDKAVAEAVELTRQPLEFACQDAAWGCRQDARYFLYATADGPDDTVVMTMVEYDPATQNRTLVALAPMPWDMVAEVYQPVAPQMNALKNNDLLCGFYFFPYDSLSTSIAKFPGSYYSTHFEIEWDDQSYAFYSARNPTRDYTLLRQSTGIQPTLNFTGPYPFNHRL</sequence>
<evidence type="ECO:0000256" key="1">
    <source>
        <dbReference type="SAM" id="MobiDB-lite"/>
    </source>
</evidence>
<dbReference type="Proteomes" id="UP001141327">
    <property type="component" value="Unassembled WGS sequence"/>
</dbReference>
<dbReference type="PANTHER" id="PTHR35899:SF1">
    <property type="entry name" value="PEPTIDASE C1A PAPAIN C-TERMINAL DOMAIN-CONTAINING PROTEIN"/>
    <property type="match status" value="1"/>
</dbReference>
<protein>
    <submittedName>
        <fullName evidence="3">Hect e3 ubiquitin</fullName>
    </submittedName>
</protein>
<gene>
    <name evidence="3" type="ORF">PAPYR_3196</name>
</gene>
<dbReference type="PANTHER" id="PTHR35899">
    <property type="entry name" value="PAPAIN FAMILY CYSTEINE PROTEASE DOMAIN CONTAINING PROTEIN"/>
    <property type="match status" value="1"/>
</dbReference>
<reference evidence="3" key="1">
    <citation type="journal article" date="2022" name="bioRxiv">
        <title>Genomics of Preaxostyla Flagellates Illuminates Evolutionary Transitions and the Path Towards Mitochondrial Loss.</title>
        <authorList>
            <person name="Novak L.V.F."/>
            <person name="Treitli S.C."/>
            <person name="Pyrih J."/>
            <person name="Halakuc P."/>
            <person name="Pipaliya S.V."/>
            <person name="Vacek V."/>
            <person name="Brzon O."/>
            <person name="Soukal P."/>
            <person name="Eme L."/>
            <person name="Dacks J.B."/>
            <person name="Karnkowska A."/>
            <person name="Elias M."/>
            <person name="Hampl V."/>
        </authorList>
    </citation>
    <scope>NUCLEOTIDE SEQUENCE</scope>
    <source>
        <strain evidence="3">RCP-MX</strain>
    </source>
</reference>